<evidence type="ECO:0008006" key="6">
    <source>
        <dbReference type="Google" id="ProtNLM"/>
    </source>
</evidence>
<feature type="compositionally biased region" description="Basic and acidic residues" evidence="1">
    <location>
        <begin position="492"/>
        <end position="504"/>
    </location>
</feature>
<dbReference type="Pfam" id="PF05699">
    <property type="entry name" value="Dimer_Tnp_hAT"/>
    <property type="match status" value="1"/>
</dbReference>
<proteinExistence type="predicted"/>
<feature type="compositionally biased region" description="Acidic residues" evidence="1">
    <location>
        <begin position="469"/>
        <end position="491"/>
    </location>
</feature>
<accession>A0A6D2HH50</accession>
<feature type="compositionally biased region" description="Acidic residues" evidence="1">
    <location>
        <begin position="23"/>
        <end position="61"/>
    </location>
</feature>
<dbReference type="GO" id="GO:0003677">
    <property type="term" value="F:DNA binding"/>
    <property type="evidence" value="ECO:0007669"/>
    <property type="project" value="InterPro"/>
</dbReference>
<sequence length="618" mass="72153">MDKGDFASSSSSGSGKKKKLDSEDPGNDLMDDSADDVEDDFEEDFEEDFEDDVEEDYEEDSEMMESTVTEKGAHKAMAKWFIFAGISPNTMEISAFGKFMKLVKPNLPLSVPSVVNEVLKIHQKRKDKAKKFLKDFQGKITLSFDWLLLGWDWTRDHIKGPILHEDFVCMSAHLIDDNWKVRKLILAYTTDVNTTPENINFYHFRTALQDFEIESKVSTILLPINEDFDEKTIDAIKKRIEEKGNSSISPPVFQLYCCADLFRIMVDNMDSEFRWGLYEDLRMLVSWGRCSPTNWNIKLHNYQRAVDMKNEDAFSKDEVYDDYDKPSDEEWIQLETFCTLVGCIYKVAKELFEEGYATSNVYFHLLAELEGMFNQELADADNDHLRGKAKRMLQMFDKYWKDMFLVLAAACVLDPRFKMKYIEFYCSKKIENGEGFKAEAVLEYLRSLFARYAASEICQKPICPVNTIDSDEEVEDDDDEGEDEDYLDEEREAQKEKEKEDEEKKKHDAYEGFVLFQEFLKFEGSSREFQDSELDSYLKEPVLEWNKEFKALDWWREESQKYPVLSRVARDTLSIPISRPTSYDAYVSDRREPPEFVLSMEPNVANAMMCARSWKGLK</sequence>
<evidence type="ECO:0000256" key="1">
    <source>
        <dbReference type="SAM" id="MobiDB-lite"/>
    </source>
</evidence>
<dbReference type="SUPFAM" id="SSF53098">
    <property type="entry name" value="Ribonuclease H-like"/>
    <property type="match status" value="1"/>
</dbReference>
<dbReference type="GO" id="GO:0046983">
    <property type="term" value="F:protein dimerization activity"/>
    <property type="evidence" value="ECO:0007669"/>
    <property type="project" value="InterPro"/>
</dbReference>
<evidence type="ECO:0000259" key="2">
    <source>
        <dbReference type="Pfam" id="PF05699"/>
    </source>
</evidence>
<organism evidence="4 5">
    <name type="scientific">Microthlaspi erraticum</name>
    <dbReference type="NCBI Taxonomy" id="1685480"/>
    <lineage>
        <taxon>Eukaryota</taxon>
        <taxon>Viridiplantae</taxon>
        <taxon>Streptophyta</taxon>
        <taxon>Embryophyta</taxon>
        <taxon>Tracheophyta</taxon>
        <taxon>Spermatophyta</taxon>
        <taxon>Magnoliopsida</taxon>
        <taxon>eudicotyledons</taxon>
        <taxon>Gunneridae</taxon>
        <taxon>Pentapetalae</taxon>
        <taxon>rosids</taxon>
        <taxon>malvids</taxon>
        <taxon>Brassicales</taxon>
        <taxon>Brassicaceae</taxon>
        <taxon>Coluteocarpeae</taxon>
        <taxon>Microthlaspi</taxon>
    </lineage>
</organism>
<evidence type="ECO:0000313" key="5">
    <source>
        <dbReference type="Proteomes" id="UP000467841"/>
    </source>
</evidence>
<dbReference type="InterPro" id="IPR008906">
    <property type="entry name" value="HATC_C_dom"/>
</dbReference>
<evidence type="ECO:0000313" key="4">
    <source>
        <dbReference type="EMBL" id="CAA7015588.1"/>
    </source>
</evidence>
<keyword evidence="5" id="KW-1185">Reference proteome</keyword>
<dbReference type="AlphaFoldDB" id="A0A6D2HH50"/>
<feature type="domain" description="HAT C-terminal dimerisation" evidence="2">
    <location>
        <begin position="533"/>
        <end position="614"/>
    </location>
</feature>
<reference evidence="4" key="1">
    <citation type="submission" date="2020-01" db="EMBL/GenBank/DDBJ databases">
        <authorList>
            <person name="Mishra B."/>
        </authorList>
    </citation>
    <scope>NUCLEOTIDE SEQUENCE [LARGE SCALE GENOMIC DNA]</scope>
</reference>
<gene>
    <name evidence="4" type="ORF">MERR_LOCUS2823</name>
</gene>
<evidence type="ECO:0000259" key="3">
    <source>
        <dbReference type="Pfam" id="PF14372"/>
    </source>
</evidence>
<comment type="caution">
    <text evidence="4">The sequence shown here is derived from an EMBL/GenBank/DDBJ whole genome shotgun (WGS) entry which is preliminary data.</text>
</comment>
<dbReference type="PANTHER" id="PTHR23272">
    <property type="entry name" value="BED FINGER-RELATED"/>
    <property type="match status" value="1"/>
</dbReference>
<dbReference type="InterPro" id="IPR012337">
    <property type="entry name" value="RNaseH-like_sf"/>
</dbReference>
<dbReference type="InterPro" id="IPR025525">
    <property type="entry name" value="hAT-like_transposase_RNase-H"/>
</dbReference>
<feature type="region of interest" description="Disordered" evidence="1">
    <location>
        <begin position="1"/>
        <end position="61"/>
    </location>
</feature>
<feature type="region of interest" description="Disordered" evidence="1">
    <location>
        <begin position="468"/>
        <end position="504"/>
    </location>
</feature>
<dbReference type="EMBL" id="CACVBM020000188">
    <property type="protein sequence ID" value="CAA7015588.1"/>
    <property type="molecule type" value="Genomic_DNA"/>
</dbReference>
<name>A0A6D2HH50_9BRAS</name>
<dbReference type="Pfam" id="PF14372">
    <property type="entry name" value="hAT-like_RNase-H"/>
    <property type="match status" value="1"/>
</dbReference>
<protein>
    <recommendedName>
        <fullName evidence="6">HAT C-terminal dimerisation domain-containing protein</fullName>
    </recommendedName>
</protein>
<feature type="domain" description="hAT-like transposase RNase-H fold" evidence="3">
    <location>
        <begin position="354"/>
        <end position="452"/>
    </location>
</feature>
<dbReference type="Proteomes" id="UP000467841">
    <property type="component" value="Unassembled WGS sequence"/>
</dbReference>
<dbReference type="OrthoDB" id="1607513at2759"/>
<dbReference type="PANTHER" id="PTHR23272:SF135">
    <property type="entry name" value="ZINC FINGER BED DOMAIN-CONTAINING PROTEIN DAYSLEEPER-LIKE"/>
    <property type="match status" value="1"/>
</dbReference>